<name>A0A0U0WC37_MYCBE</name>
<evidence type="ECO:0000313" key="1">
    <source>
        <dbReference type="EMBL" id="CPR11885.1"/>
    </source>
</evidence>
<sequence>MREPAAGPDAIPVEEWLRFQGEVFINFRNHTYQWVKIKLFALPADVDD</sequence>
<dbReference type="AlphaFoldDB" id="A0A0U0WC37"/>
<gene>
    <name evidence="1" type="ORF">BN971_03178</name>
</gene>
<dbReference type="EMBL" id="CSTD01000003">
    <property type="protein sequence ID" value="CPR11885.1"/>
    <property type="molecule type" value="Genomic_DNA"/>
</dbReference>
<organism evidence="1 2">
    <name type="scientific">Mycobacterium bohemicum DSM 44277</name>
    <dbReference type="NCBI Taxonomy" id="1236609"/>
    <lineage>
        <taxon>Bacteria</taxon>
        <taxon>Bacillati</taxon>
        <taxon>Actinomycetota</taxon>
        <taxon>Actinomycetes</taxon>
        <taxon>Mycobacteriales</taxon>
        <taxon>Mycobacteriaceae</taxon>
        <taxon>Mycobacterium</taxon>
    </lineage>
</organism>
<dbReference type="RefSeq" id="WP_169718543.1">
    <property type="nucleotide sequence ID" value="NZ_CSTD01000003.1"/>
</dbReference>
<evidence type="ECO:0000313" key="2">
    <source>
        <dbReference type="Proteomes" id="UP000198875"/>
    </source>
</evidence>
<protein>
    <submittedName>
        <fullName evidence="1">Uncharacterized protein</fullName>
    </submittedName>
</protein>
<accession>A0A0U0WC37</accession>
<reference evidence="1 2" key="1">
    <citation type="submission" date="2015-03" db="EMBL/GenBank/DDBJ databases">
        <authorList>
            <person name="Murphy D."/>
        </authorList>
    </citation>
    <scope>NUCLEOTIDE SEQUENCE [LARGE SCALE GENOMIC DNA]</scope>
    <source>
        <strain evidence="1 2">DSM 44277</strain>
    </source>
</reference>
<dbReference type="Proteomes" id="UP000198875">
    <property type="component" value="Unassembled WGS sequence"/>
</dbReference>
<proteinExistence type="predicted"/>